<reference evidence="1" key="2">
    <citation type="submission" date="2021-01" db="EMBL/GenBank/DDBJ databases">
        <authorList>
            <person name="Schikora-Tamarit M.A."/>
        </authorList>
    </citation>
    <scope>NUCLEOTIDE SEQUENCE</scope>
    <source>
        <strain evidence="1">CBS2887</strain>
    </source>
</reference>
<name>A0A9P8QBF7_WICPI</name>
<dbReference type="AlphaFoldDB" id="A0A9P8QBF7"/>
<dbReference type="EMBL" id="JAEUBG010001443">
    <property type="protein sequence ID" value="KAH3686425.1"/>
    <property type="molecule type" value="Genomic_DNA"/>
</dbReference>
<sequence length="219" mass="24893">MEEVVSLKEVFPCFLPAGDIRHHRQPLAQFSHDDLLGGSSDIVRGTHRWISWCDDRHAMATNLEELQYHCGGNGGWVQLADSGNKHGPGNTTWETKNIGVNGVSLSPKLDGSESQLEHRWNWHQCQDLVCDTGTVQGTKISFVNVSKKILISQCQVYWHLRNVQSGTDQIDINAVKFDLDDRDKGIRNTCDFIQFLSFSKQFLEDAEEIITRHVFRNNN</sequence>
<dbReference type="Proteomes" id="UP000774326">
    <property type="component" value="Unassembled WGS sequence"/>
</dbReference>
<proteinExistence type="predicted"/>
<evidence type="ECO:0000313" key="1">
    <source>
        <dbReference type="EMBL" id="KAH3686425.1"/>
    </source>
</evidence>
<keyword evidence="2" id="KW-1185">Reference proteome</keyword>
<dbReference type="OrthoDB" id="10552367at2759"/>
<organism evidence="1 2">
    <name type="scientific">Wickerhamomyces pijperi</name>
    <name type="common">Yeast</name>
    <name type="synonym">Pichia pijperi</name>
    <dbReference type="NCBI Taxonomy" id="599730"/>
    <lineage>
        <taxon>Eukaryota</taxon>
        <taxon>Fungi</taxon>
        <taxon>Dikarya</taxon>
        <taxon>Ascomycota</taxon>
        <taxon>Saccharomycotina</taxon>
        <taxon>Saccharomycetes</taxon>
        <taxon>Phaffomycetales</taxon>
        <taxon>Wickerhamomycetaceae</taxon>
        <taxon>Wickerhamomyces</taxon>
    </lineage>
</organism>
<accession>A0A9P8QBF7</accession>
<gene>
    <name evidence="1" type="ORF">WICPIJ_002604</name>
</gene>
<comment type="caution">
    <text evidence="1">The sequence shown here is derived from an EMBL/GenBank/DDBJ whole genome shotgun (WGS) entry which is preliminary data.</text>
</comment>
<protein>
    <submittedName>
        <fullName evidence="1">Uncharacterized protein</fullName>
    </submittedName>
</protein>
<reference evidence="1" key="1">
    <citation type="journal article" date="2021" name="Open Biol.">
        <title>Shared evolutionary footprints suggest mitochondrial oxidative damage underlies multiple complex I losses in fungi.</title>
        <authorList>
            <person name="Schikora-Tamarit M.A."/>
            <person name="Marcet-Houben M."/>
            <person name="Nosek J."/>
            <person name="Gabaldon T."/>
        </authorList>
    </citation>
    <scope>NUCLEOTIDE SEQUENCE</scope>
    <source>
        <strain evidence="1">CBS2887</strain>
    </source>
</reference>
<evidence type="ECO:0000313" key="2">
    <source>
        <dbReference type="Proteomes" id="UP000774326"/>
    </source>
</evidence>